<dbReference type="Gene3D" id="1.10.150.240">
    <property type="entry name" value="Putative phosphatase, domain 2"/>
    <property type="match status" value="1"/>
</dbReference>
<dbReference type="Pfam" id="PF00702">
    <property type="entry name" value="Hydrolase"/>
    <property type="match status" value="1"/>
</dbReference>
<dbReference type="AlphaFoldDB" id="A0A199UJ69"/>
<dbReference type="SUPFAM" id="SSF56784">
    <property type="entry name" value="HAD-like"/>
    <property type="match status" value="1"/>
</dbReference>
<keyword evidence="4" id="KW-0288">FMN</keyword>
<keyword evidence="6" id="KW-0547">Nucleotide-binding</keyword>
<evidence type="ECO:0000256" key="2">
    <source>
        <dbReference type="ARBA" id="ARBA00012105"/>
    </source>
</evidence>
<dbReference type="NCBIfam" id="TIGR01509">
    <property type="entry name" value="HAD-SF-IA-v3"/>
    <property type="match status" value="1"/>
</dbReference>
<dbReference type="SMART" id="SM00904">
    <property type="entry name" value="Flavokinase"/>
    <property type="match status" value="1"/>
</dbReference>
<dbReference type="InterPro" id="IPR023468">
    <property type="entry name" value="Riboflavin_kinase"/>
</dbReference>
<dbReference type="SFLD" id="SFLDG01129">
    <property type="entry name" value="C1.5:_HAD__Beta-PGM__Phosphata"/>
    <property type="match status" value="1"/>
</dbReference>
<dbReference type="GO" id="GO:0009398">
    <property type="term" value="P:FMN biosynthetic process"/>
    <property type="evidence" value="ECO:0007669"/>
    <property type="project" value="UniProtKB-UniPathway"/>
</dbReference>
<evidence type="ECO:0000313" key="12">
    <source>
        <dbReference type="RefSeq" id="XP_020094418.1"/>
    </source>
</evidence>
<dbReference type="Gene3D" id="2.40.30.30">
    <property type="entry name" value="Riboflavin kinase-like"/>
    <property type="match status" value="1"/>
</dbReference>
<gene>
    <name evidence="12 13" type="primary">LOC109714277</name>
    <name evidence="9" type="ORF">ACMD2_01946</name>
</gene>
<evidence type="ECO:0000313" key="10">
    <source>
        <dbReference type="Proteomes" id="UP000092600"/>
    </source>
</evidence>
<dbReference type="PANTHER" id="PTHR22749">
    <property type="entry name" value="RIBOFLAVIN KINASE/FMN ADENYLYLTRANSFERASE"/>
    <property type="match status" value="1"/>
</dbReference>
<reference evidence="9 10" key="1">
    <citation type="journal article" date="2016" name="DNA Res.">
        <title>The draft genome of MD-2 pineapple using hybrid error correction of long reads.</title>
        <authorList>
            <person name="Redwan R.M."/>
            <person name="Saidin A."/>
            <person name="Kumar S.V."/>
        </authorList>
    </citation>
    <scope>NUCLEOTIDE SEQUENCE [LARGE SCALE GENOMIC DNA]</scope>
    <source>
        <strain evidence="10">cv. MD2</strain>
        <tissue evidence="9">Leaf</tissue>
    </source>
</reference>
<dbReference type="InterPro" id="IPR006439">
    <property type="entry name" value="HAD-SF_hydro_IA"/>
</dbReference>
<dbReference type="InterPro" id="IPR023465">
    <property type="entry name" value="Riboflavin_kinase_dom_sf"/>
</dbReference>
<dbReference type="PRINTS" id="PR00413">
    <property type="entry name" value="HADHALOGNASE"/>
</dbReference>
<dbReference type="RefSeq" id="XP_020094418.1">
    <property type="nucleotide sequence ID" value="XM_020238829.1"/>
</dbReference>
<accession>A0A199UJ69</accession>
<dbReference type="OrthoDB" id="276388at2759"/>
<sequence length="388" mass="43033">MAAANPMTKLLPHVILDLDGTLLNTDSIVNQVLKLFLVKYGKTWDNKKAHRIIGKTPYEAAAAIVEDYELPCSTEECISLINPMFSERWCNIKALPGANRLIKHLRSNQVPMALASNSPRSNIEVKISFHDGWKESFSAIVGGDEVVRGKPSPEIFLEAAKRMNADPSSCLVIEDSLPGITAGKAAGMQVIAVPSLPKQAALYSSADEVIHSLLDLHPEKWGLPSFEDWIEGTLPIEPWFIGGPVIKGYGRGSKVLGIPTANLPAENFSDLLCEHTSGVYFGWAALSMHGVYKMVMSIGWNPYFDNTEKTIEPWLLHEFEEDFYGEELRLAIVGYIRPEANFPSLESLIVRIHEDRRIAEKALDLPVYAGYKDSAYLRSPLKQSNSHS</sequence>
<evidence type="ECO:0000259" key="8">
    <source>
        <dbReference type="SMART" id="SM00904"/>
    </source>
</evidence>
<evidence type="ECO:0000256" key="7">
    <source>
        <dbReference type="ARBA" id="ARBA00022840"/>
    </source>
</evidence>
<keyword evidence="7" id="KW-0067">ATP-binding</keyword>
<keyword evidence="3" id="KW-0285">Flavoprotein</keyword>
<dbReference type="GO" id="GO:0009231">
    <property type="term" value="P:riboflavin biosynthetic process"/>
    <property type="evidence" value="ECO:0007669"/>
    <property type="project" value="InterPro"/>
</dbReference>
<keyword evidence="11" id="KW-1185">Reference proteome</keyword>
<dbReference type="GeneID" id="109714277"/>
<dbReference type="Proteomes" id="UP000092600">
    <property type="component" value="Unassembled WGS sequence"/>
</dbReference>
<dbReference type="Gene3D" id="3.40.50.1000">
    <property type="entry name" value="HAD superfamily/HAD-like"/>
    <property type="match status" value="1"/>
</dbReference>
<dbReference type="InterPro" id="IPR015865">
    <property type="entry name" value="Riboflavin_kinase_bac/euk"/>
</dbReference>
<dbReference type="EC" id="2.7.1.26" evidence="2"/>
<dbReference type="InterPro" id="IPR023198">
    <property type="entry name" value="PGP-like_dom2"/>
</dbReference>
<dbReference type="FunFam" id="1.10.150.240:FF:000001">
    <property type="entry name" value="Haloacid dehalogenase-like hydrolase domain"/>
    <property type="match status" value="1"/>
</dbReference>
<dbReference type="Pfam" id="PF01687">
    <property type="entry name" value="Flavokinase"/>
    <property type="match status" value="1"/>
</dbReference>
<evidence type="ECO:0000313" key="13">
    <source>
        <dbReference type="RefSeq" id="XP_020094420.1"/>
    </source>
</evidence>
<dbReference type="SFLD" id="SFLDG01135">
    <property type="entry name" value="C1.5.6:_HAD__Beta-PGM__Phospha"/>
    <property type="match status" value="1"/>
</dbReference>
<dbReference type="SFLD" id="SFLDS00003">
    <property type="entry name" value="Haloacid_Dehalogenase"/>
    <property type="match status" value="1"/>
</dbReference>
<evidence type="ECO:0000256" key="3">
    <source>
        <dbReference type="ARBA" id="ARBA00022630"/>
    </source>
</evidence>
<evidence type="ECO:0000256" key="4">
    <source>
        <dbReference type="ARBA" id="ARBA00022643"/>
    </source>
</evidence>
<dbReference type="GO" id="GO:0008531">
    <property type="term" value="F:riboflavin kinase activity"/>
    <property type="evidence" value="ECO:0007669"/>
    <property type="project" value="UniProtKB-EC"/>
</dbReference>
<evidence type="ECO:0000313" key="11">
    <source>
        <dbReference type="Proteomes" id="UP000515123"/>
    </source>
</evidence>
<dbReference type="SUPFAM" id="SSF82114">
    <property type="entry name" value="Riboflavin kinase-like"/>
    <property type="match status" value="1"/>
</dbReference>
<dbReference type="FunFam" id="2.40.30.30:FF:000005">
    <property type="entry name" value="Haloacid dehalogenase-like hydrolase domain-containing protein 1A"/>
    <property type="match status" value="1"/>
</dbReference>
<name>A0A199UJ69_ANACO</name>
<comment type="pathway">
    <text evidence="1">Cofactor biosynthesis; FMN biosynthesis; FMN from riboflavin (ATP route): step 1/1.</text>
</comment>
<dbReference type="GO" id="GO:0005524">
    <property type="term" value="F:ATP binding"/>
    <property type="evidence" value="ECO:0007669"/>
    <property type="project" value="UniProtKB-KW"/>
</dbReference>
<proteinExistence type="predicted"/>
<dbReference type="InterPro" id="IPR023214">
    <property type="entry name" value="HAD_sf"/>
</dbReference>
<protein>
    <recommendedName>
        <fullName evidence="2">riboflavin kinase</fullName>
        <ecNumber evidence="2">2.7.1.26</ecNumber>
    </recommendedName>
</protein>
<dbReference type="RefSeq" id="XP_020094420.1">
    <property type="nucleotide sequence ID" value="XM_020238831.1"/>
</dbReference>
<keyword evidence="9 12" id="KW-0418">Kinase</keyword>
<evidence type="ECO:0000256" key="5">
    <source>
        <dbReference type="ARBA" id="ARBA00022679"/>
    </source>
</evidence>
<dbReference type="PANTHER" id="PTHR22749:SF6">
    <property type="entry name" value="RIBOFLAVIN KINASE"/>
    <property type="match status" value="1"/>
</dbReference>
<dbReference type="FunFam" id="3.40.50.1000:FF:000119">
    <property type="entry name" value="Bifunctional riboflavin kinase/FMN phosphatase"/>
    <property type="match status" value="1"/>
</dbReference>
<evidence type="ECO:0000313" key="9">
    <source>
        <dbReference type="EMBL" id="OAY64620.1"/>
    </source>
</evidence>
<evidence type="ECO:0000256" key="6">
    <source>
        <dbReference type="ARBA" id="ARBA00022741"/>
    </source>
</evidence>
<organism evidence="9 10">
    <name type="scientific">Ananas comosus</name>
    <name type="common">Pineapple</name>
    <name type="synonym">Ananas ananas</name>
    <dbReference type="NCBI Taxonomy" id="4615"/>
    <lineage>
        <taxon>Eukaryota</taxon>
        <taxon>Viridiplantae</taxon>
        <taxon>Streptophyta</taxon>
        <taxon>Embryophyta</taxon>
        <taxon>Tracheophyta</taxon>
        <taxon>Spermatophyta</taxon>
        <taxon>Magnoliopsida</taxon>
        <taxon>Liliopsida</taxon>
        <taxon>Poales</taxon>
        <taxon>Bromeliaceae</taxon>
        <taxon>Bromelioideae</taxon>
        <taxon>Ananas</taxon>
    </lineage>
</organism>
<dbReference type="Gramene" id="Aco014613.1.mrna1">
    <property type="protein sequence ID" value="Aco014613.1.mrna1"/>
    <property type="gene ID" value="Aco014613.1.path1"/>
</dbReference>
<dbReference type="InterPro" id="IPR036412">
    <property type="entry name" value="HAD-like_sf"/>
</dbReference>
<reference evidence="12 13" key="2">
    <citation type="submission" date="2025-04" db="UniProtKB">
        <authorList>
            <consortium name="RefSeq"/>
        </authorList>
    </citation>
    <scope>IDENTIFICATION</scope>
    <source>
        <tissue evidence="12 13">Leaf</tissue>
    </source>
</reference>
<dbReference type="STRING" id="4615.A0A199UJ69"/>
<keyword evidence="5" id="KW-0808">Transferase</keyword>
<dbReference type="EMBL" id="LSRQ01007777">
    <property type="protein sequence ID" value="OAY64620.1"/>
    <property type="molecule type" value="Genomic_DNA"/>
</dbReference>
<feature type="domain" description="Riboflavin kinase" evidence="8">
    <location>
        <begin position="234"/>
        <end position="364"/>
    </location>
</feature>
<dbReference type="Proteomes" id="UP000515123">
    <property type="component" value="Linkage group 8"/>
</dbReference>
<dbReference type="UniPathway" id="UPA00276">
    <property type="reaction ID" value="UER00406"/>
</dbReference>
<evidence type="ECO:0000256" key="1">
    <source>
        <dbReference type="ARBA" id="ARBA00005201"/>
    </source>
</evidence>